<evidence type="ECO:0000313" key="2">
    <source>
        <dbReference type="EMBL" id="NMK55325.1"/>
    </source>
</evidence>
<dbReference type="RefSeq" id="WP_030061364.1">
    <property type="nucleotide sequence ID" value="NZ_AP014956.1"/>
</dbReference>
<feature type="transmembrane region" description="Helical" evidence="1">
    <location>
        <begin position="127"/>
        <end position="148"/>
    </location>
</feature>
<dbReference type="EMBL" id="SCHC01000003">
    <property type="protein sequence ID" value="TBW76059.1"/>
    <property type="molecule type" value="Genomic_DNA"/>
</dbReference>
<organism evidence="4 5">
    <name type="scientific">Staphylococcus capitis</name>
    <dbReference type="NCBI Taxonomy" id="29388"/>
    <lineage>
        <taxon>Bacteria</taxon>
        <taxon>Bacillati</taxon>
        <taxon>Bacillota</taxon>
        <taxon>Bacilli</taxon>
        <taxon>Bacillales</taxon>
        <taxon>Staphylococcaceae</taxon>
        <taxon>Staphylococcus</taxon>
    </lineage>
</organism>
<dbReference type="InterPro" id="IPR021509">
    <property type="entry name" value="DUF3169"/>
</dbReference>
<evidence type="ECO:0000313" key="7">
    <source>
        <dbReference type="Proteomes" id="UP000550736"/>
    </source>
</evidence>
<dbReference type="EMBL" id="JABBLX010000055">
    <property type="protein sequence ID" value="NMK98654.1"/>
    <property type="molecule type" value="Genomic_DNA"/>
</dbReference>
<accession>A0A7X9WC18</accession>
<dbReference type="Proteomes" id="UP000291949">
    <property type="component" value="Unassembled WGS sequence"/>
</dbReference>
<sequence>MKVGRYILLTLIGGIIGGLIGLSFGGIKILSLTPFTHFAKTNVVIIIATISSIINILLTLYLFKVHKDALNLKVKTRNHIDDESADLYEKKAYLKSMKSDFIYSIQILISLLTILIVVLGNASAKNIMFVIIPYVITIIPALMIGFFIRKFDPRYPKLGEKNYIEKTLNLFDEGERHITLIAMYKLYRVNISLIIGGCLIVGLFSISTGINQTLSLIILIILFVYNTFGYLTKINKFYK</sequence>
<keyword evidence="6" id="KW-1185">Reference proteome</keyword>
<evidence type="ECO:0000313" key="4">
    <source>
        <dbReference type="EMBL" id="TBW76059.1"/>
    </source>
</evidence>
<name>A0A7X9WC18_STACP</name>
<feature type="transmembrane region" description="Helical" evidence="1">
    <location>
        <begin position="101"/>
        <end position="121"/>
    </location>
</feature>
<feature type="transmembrane region" description="Helical" evidence="1">
    <location>
        <begin position="213"/>
        <end position="231"/>
    </location>
</feature>
<feature type="transmembrane region" description="Helical" evidence="1">
    <location>
        <begin position="43"/>
        <end position="63"/>
    </location>
</feature>
<keyword evidence="1" id="KW-1133">Transmembrane helix</keyword>
<dbReference type="Proteomes" id="UP000538955">
    <property type="component" value="Unassembled WGS sequence"/>
</dbReference>
<dbReference type="EMBL" id="JABBMI010000091">
    <property type="protein sequence ID" value="NMK55325.1"/>
    <property type="molecule type" value="Genomic_DNA"/>
</dbReference>
<reference evidence="6 7" key="2">
    <citation type="submission" date="2020-04" db="EMBL/GenBank/DDBJ databases">
        <title>The Epidemiology and Molecular Characteristics of Linezolid-Resistant Staphylococcus capitis in Huashan Hospital, Shanghai.</title>
        <authorList>
            <person name="Ding L."/>
            <person name="Li P."/>
            <person name="Yang Y."/>
            <person name="Lin D."/>
            <person name="Xu X."/>
        </authorList>
    </citation>
    <scope>NUCLEOTIDE SEQUENCE [LARGE SCALE GENOMIC DNA]</scope>
    <source>
        <strain evidence="3 7">12-86</strain>
        <strain evidence="2 6">17-84</strain>
    </source>
</reference>
<keyword evidence="1" id="KW-0472">Membrane</keyword>
<evidence type="ECO:0000313" key="3">
    <source>
        <dbReference type="EMBL" id="NMK98654.1"/>
    </source>
</evidence>
<dbReference type="AlphaFoldDB" id="A0A7X9WC18"/>
<evidence type="ECO:0000256" key="1">
    <source>
        <dbReference type="SAM" id="Phobius"/>
    </source>
</evidence>
<gene>
    <name evidence="4" type="ORF">EQ811_09440</name>
    <name evidence="3" type="ORF">HHM13_11360</name>
    <name evidence="2" type="ORF">HHM24_11440</name>
</gene>
<feature type="transmembrane region" description="Helical" evidence="1">
    <location>
        <begin position="7"/>
        <end position="31"/>
    </location>
</feature>
<reference evidence="4 5" key="1">
    <citation type="journal article" date="2019" name="Sci. Transl. Med.">
        <title>Quorum sensing between bacterial species on the skin protects against epidermal injury in atopic dermatitis.</title>
        <authorList>
            <person name="Williams M.R."/>
        </authorList>
    </citation>
    <scope>NUCLEOTIDE SEQUENCE [LARGE SCALE GENOMIC DNA]</scope>
    <source>
        <strain evidence="4 5">H8</strain>
    </source>
</reference>
<feature type="transmembrane region" description="Helical" evidence="1">
    <location>
        <begin position="186"/>
        <end position="207"/>
    </location>
</feature>
<keyword evidence="1" id="KW-0812">Transmembrane</keyword>
<comment type="caution">
    <text evidence="4">The sequence shown here is derived from an EMBL/GenBank/DDBJ whole genome shotgun (WGS) entry which is preliminary data.</text>
</comment>
<dbReference type="Proteomes" id="UP000550736">
    <property type="component" value="Unassembled WGS sequence"/>
</dbReference>
<evidence type="ECO:0000313" key="5">
    <source>
        <dbReference type="Proteomes" id="UP000291949"/>
    </source>
</evidence>
<evidence type="ECO:0000313" key="6">
    <source>
        <dbReference type="Proteomes" id="UP000538955"/>
    </source>
</evidence>
<proteinExistence type="predicted"/>
<protein>
    <submittedName>
        <fullName evidence="4">DUF3169 family protein</fullName>
    </submittedName>
</protein>
<dbReference type="Pfam" id="PF11368">
    <property type="entry name" value="DUF3169"/>
    <property type="match status" value="1"/>
</dbReference>